<accession>A0A1R4HXU4</accession>
<evidence type="ECO:0000256" key="1">
    <source>
        <dbReference type="SAM" id="Phobius"/>
    </source>
</evidence>
<gene>
    <name evidence="2" type="ORF">CZ787_07760</name>
</gene>
<organism evidence="2 3">
    <name type="scientific">Halomonas citrativorans</name>
    <dbReference type="NCBI Taxonomy" id="2742612"/>
    <lineage>
        <taxon>Bacteria</taxon>
        <taxon>Pseudomonadati</taxon>
        <taxon>Pseudomonadota</taxon>
        <taxon>Gammaproteobacteria</taxon>
        <taxon>Oceanospirillales</taxon>
        <taxon>Halomonadaceae</taxon>
        <taxon>Halomonas</taxon>
    </lineage>
</organism>
<feature type="transmembrane region" description="Helical" evidence="1">
    <location>
        <begin position="69"/>
        <end position="85"/>
    </location>
</feature>
<feature type="transmembrane region" description="Helical" evidence="1">
    <location>
        <begin position="244"/>
        <end position="270"/>
    </location>
</feature>
<feature type="transmembrane region" description="Helical" evidence="1">
    <location>
        <begin position="12"/>
        <end position="39"/>
    </location>
</feature>
<dbReference type="EMBL" id="FUKM01000032">
    <property type="protein sequence ID" value="SJN12296.1"/>
    <property type="molecule type" value="Genomic_DNA"/>
</dbReference>
<proteinExistence type="predicted"/>
<reference evidence="2 3" key="1">
    <citation type="submission" date="2017-02" db="EMBL/GenBank/DDBJ databases">
        <authorList>
            <person name="Dridi B."/>
        </authorList>
    </citation>
    <scope>NUCLEOTIDE SEQUENCE [LARGE SCALE GENOMIC DNA]</scope>
    <source>
        <strain evidence="2 3">JB380</strain>
    </source>
</reference>
<dbReference type="Proteomes" id="UP000196331">
    <property type="component" value="Unassembled WGS sequence"/>
</dbReference>
<protein>
    <recommendedName>
        <fullName evidence="4">DUF2232 domain-containing protein</fullName>
    </recommendedName>
</protein>
<name>A0A1R4HXU4_9GAMM</name>
<feature type="transmembrane region" description="Helical" evidence="1">
    <location>
        <begin position="147"/>
        <end position="172"/>
    </location>
</feature>
<evidence type="ECO:0008006" key="4">
    <source>
        <dbReference type="Google" id="ProtNLM"/>
    </source>
</evidence>
<dbReference type="AlphaFoldDB" id="A0A1R4HXU4"/>
<keyword evidence="1" id="KW-0472">Membrane</keyword>
<keyword evidence="1" id="KW-0812">Transmembrane</keyword>
<keyword evidence="1" id="KW-1133">Transmembrane helix</keyword>
<feature type="transmembrane region" description="Helical" evidence="1">
    <location>
        <begin position="199"/>
        <end position="232"/>
    </location>
</feature>
<evidence type="ECO:0000313" key="3">
    <source>
        <dbReference type="Proteomes" id="UP000196331"/>
    </source>
</evidence>
<feature type="transmembrane region" description="Helical" evidence="1">
    <location>
        <begin position="94"/>
        <end position="113"/>
    </location>
</feature>
<evidence type="ECO:0000313" key="2">
    <source>
        <dbReference type="EMBL" id="SJN12296.1"/>
    </source>
</evidence>
<sequence length="284" mass="30248">MMLALARWLMRGLPYAVGGAALATLVPWLFWLGAAIAALVTLRKGFAPALPVIIAAALPAGFWWSQGDVIPLASVLLVTLMAVVLRERMRWSEALLAGTFVAAAMVQFGIFSLPGDMGPMLEQLRQGSPDVDRMLTELANQGYDTQMLAAIVVGGVTGLVVLIASIACLALARSWQAGLYNPGGFREEFHALRLAPKELAVLAVLCVVGMMLGGHALAVLGWIPLLVAGIALVHGYIGLKGMNGLWLVAFYVLLITTWPTILIVLLLGLIDTFANIRARLARGN</sequence>
<comment type="caution">
    <text evidence="2">The sequence shown here is derived from an EMBL/GenBank/DDBJ whole genome shotgun (WGS) entry which is preliminary data.</text>
</comment>